<comment type="caution">
    <text evidence="20">Lacks conserved residue(s) required for the propagation of feature annotation.</text>
</comment>
<dbReference type="GO" id="GO:0046872">
    <property type="term" value="F:metal ion binding"/>
    <property type="evidence" value="ECO:0007669"/>
    <property type="project" value="UniProtKB-KW"/>
</dbReference>
<evidence type="ECO:0000256" key="13">
    <source>
        <dbReference type="PIRSR" id="PIRSR601548-10"/>
    </source>
</evidence>
<evidence type="ECO:0000256" key="1">
    <source>
        <dbReference type="ARBA" id="ARBA00001953"/>
    </source>
</evidence>
<feature type="disulfide bond" evidence="17 20">
    <location>
        <begin position="1658"/>
        <end position="1676"/>
    </location>
</feature>
<dbReference type="PANTHER" id="PTHR10514">
    <property type="entry name" value="ANGIOTENSIN-CONVERTING ENZYME"/>
    <property type="match status" value="1"/>
</dbReference>
<feature type="binding site" evidence="15">
    <location>
        <position position="1532"/>
    </location>
    <ligand>
        <name>chloride</name>
        <dbReference type="ChEBI" id="CHEBI:17996"/>
        <label>1</label>
    </ligand>
</feature>
<keyword evidence="16 21" id="KW-0479">Metal-binding</keyword>
<evidence type="ECO:0000256" key="5">
    <source>
        <dbReference type="ARBA" id="ARBA00022729"/>
    </source>
</evidence>
<dbReference type="GO" id="GO:0005759">
    <property type="term" value="C:mitochondrial matrix"/>
    <property type="evidence" value="ECO:0007669"/>
    <property type="project" value="UniProtKB-SubCell"/>
</dbReference>
<accession>A0A0V1GXB2</accession>
<keyword evidence="10" id="KW-0092">Biotin</keyword>
<dbReference type="FunFam" id="3.30.1490.20:FF:000003">
    <property type="entry name" value="acetyl-CoA carboxylase isoform X1"/>
    <property type="match status" value="1"/>
</dbReference>
<protein>
    <recommendedName>
        <fullName evidence="21">Angiotensin-converting enzyme</fullName>
        <ecNumber evidence="21">3.4.-.-</ecNumber>
    </recommendedName>
</protein>
<dbReference type="InterPro" id="IPR011764">
    <property type="entry name" value="Biotin_carboxylation_dom"/>
</dbReference>
<feature type="active site" description="Proton donor 1" evidence="12">
    <location>
        <position position="1819"/>
    </location>
</feature>
<feature type="active site" description="Proton acceptor 2" evidence="14">
    <location>
        <position position="1690"/>
    </location>
</feature>
<keyword evidence="26" id="KW-1185">Reference proteome</keyword>
<dbReference type="Pfam" id="PF18140">
    <property type="entry name" value="PCC_BT"/>
    <property type="match status" value="1"/>
</dbReference>
<dbReference type="InterPro" id="IPR000089">
    <property type="entry name" value="Biotin_lipoyl"/>
</dbReference>
<evidence type="ECO:0000256" key="6">
    <source>
        <dbReference type="ARBA" id="ARBA00022741"/>
    </source>
</evidence>
<dbReference type="GO" id="GO:0004180">
    <property type="term" value="F:carboxypeptidase activity"/>
    <property type="evidence" value="ECO:0007669"/>
    <property type="project" value="UniProtKB-KW"/>
</dbReference>
<comment type="similarity">
    <text evidence="3 20 21">Belongs to the peptidase M2 family.</text>
</comment>
<keyword evidence="21" id="KW-0378">Hydrolase</keyword>
<proteinExistence type="inferred from homology"/>
<dbReference type="EMBL" id="JYDP01000217">
    <property type="protein sequence ID" value="KRZ02745.1"/>
    <property type="molecule type" value="Genomic_DNA"/>
</dbReference>
<keyword evidence="21" id="KW-0482">Metalloprotease</keyword>
<evidence type="ECO:0000259" key="22">
    <source>
        <dbReference type="PROSITE" id="PS50968"/>
    </source>
</evidence>
<dbReference type="Pfam" id="PF00289">
    <property type="entry name" value="Biotin_carb_N"/>
    <property type="match status" value="1"/>
</dbReference>
<organism evidence="25 26">
    <name type="scientific">Trichinella zimbabwensis</name>
    <dbReference type="NCBI Taxonomy" id="268475"/>
    <lineage>
        <taxon>Eukaryota</taxon>
        <taxon>Metazoa</taxon>
        <taxon>Ecdysozoa</taxon>
        <taxon>Nematoda</taxon>
        <taxon>Enoplea</taxon>
        <taxon>Dorylaimia</taxon>
        <taxon>Trichinellida</taxon>
        <taxon>Trichinellidae</taxon>
        <taxon>Trichinella</taxon>
    </lineage>
</organism>
<feature type="binding site" evidence="18">
    <location>
        <position position="1717"/>
    </location>
    <ligand>
        <name>Zn(2+)</name>
        <dbReference type="ChEBI" id="CHEBI:29105"/>
        <label>2</label>
        <note>catalytic</note>
    </ligand>
</feature>
<feature type="domain" description="Lipoyl-binding" evidence="22">
    <location>
        <begin position="638"/>
        <end position="730"/>
    </location>
</feature>
<feature type="binding site" evidence="18">
    <location>
        <position position="1689"/>
    </location>
    <ligand>
        <name>Zn(2+)</name>
        <dbReference type="ChEBI" id="CHEBI:29105"/>
        <label>2</label>
        <note>catalytic</note>
    </ligand>
</feature>
<evidence type="ECO:0000313" key="25">
    <source>
        <dbReference type="EMBL" id="KRZ02745.1"/>
    </source>
</evidence>
<dbReference type="InterPro" id="IPR011053">
    <property type="entry name" value="Single_hybrid_motif"/>
</dbReference>
<gene>
    <name evidence="25" type="primary">pcca-1</name>
    <name evidence="25" type="ORF">T11_7343</name>
</gene>
<feature type="binding site" evidence="15">
    <location>
        <position position="1828"/>
    </location>
    <ligand>
        <name>chloride</name>
        <dbReference type="ChEBI" id="CHEBI:17996"/>
        <label>1</label>
    </ligand>
</feature>
<dbReference type="PROSITE" id="PS00867">
    <property type="entry name" value="CPSASE_2"/>
    <property type="match status" value="1"/>
</dbReference>
<keyword evidence="8 17" id="KW-1015">Disulfide bond</keyword>
<evidence type="ECO:0000313" key="26">
    <source>
        <dbReference type="Proteomes" id="UP000055024"/>
    </source>
</evidence>
<dbReference type="GO" id="GO:0006508">
    <property type="term" value="P:proteolysis"/>
    <property type="evidence" value="ECO:0007669"/>
    <property type="project" value="UniProtKB-KW"/>
</dbReference>
<dbReference type="PROSITE" id="PS50979">
    <property type="entry name" value="BC"/>
    <property type="match status" value="1"/>
</dbReference>
<dbReference type="Proteomes" id="UP000055024">
    <property type="component" value="Unassembled WGS sequence"/>
</dbReference>
<evidence type="ECO:0000256" key="4">
    <source>
        <dbReference type="ARBA" id="ARBA00022598"/>
    </source>
</evidence>
<evidence type="ECO:0000256" key="9">
    <source>
        <dbReference type="ARBA" id="ARBA00023180"/>
    </source>
</evidence>
<dbReference type="InterPro" id="IPR011054">
    <property type="entry name" value="Rudment_hybrid_motif"/>
</dbReference>
<evidence type="ECO:0000256" key="8">
    <source>
        <dbReference type="ARBA" id="ARBA00023157"/>
    </source>
</evidence>
<feature type="binding site" evidence="16">
    <location>
        <position position="1717"/>
    </location>
    <ligand>
        <name>Zn(2+)</name>
        <dbReference type="ChEBI" id="CHEBI:29105"/>
        <label>1</label>
        <note>catalytic</note>
    </ligand>
</feature>
<keyword evidence="6 19" id="KW-0547">Nucleotide-binding</keyword>
<feature type="glycosylation site" description="N-linked (GlcNAc...) asparagine; partial" evidence="13">
    <location>
        <position position="1895"/>
    </location>
</feature>
<dbReference type="Gene3D" id="2.40.50.100">
    <property type="match status" value="1"/>
</dbReference>
<dbReference type="Gene3D" id="3.30.470.20">
    <property type="entry name" value="ATP-grasp fold, B domain"/>
    <property type="match status" value="1"/>
</dbReference>
<keyword evidence="5" id="KW-0732">Signal</keyword>
<dbReference type="GO" id="GO:0005524">
    <property type="term" value="F:ATP binding"/>
    <property type="evidence" value="ECO:0007669"/>
    <property type="project" value="UniProtKB-UniRule"/>
</dbReference>
<dbReference type="SUPFAM" id="SSF51246">
    <property type="entry name" value="Rudiment single hybrid motif"/>
    <property type="match status" value="1"/>
</dbReference>
<dbReference type="Pfam" id="PF02785">
    <property type="entry name" value="Biotin_carb_C"/>
    <property type="match status" value="1"/>
</dbReference>
<comment type="caution">
    <text evidence="25">The sequence shown here is derived from an EMBL/GenBank/DDBJ whole genome shotgun (WGS) entry which is preliminary data.</text>
</comment>
<evidence type="ECO:0000256" key="10">
    <source>
        <dbReference type="ARBA" id="ARBA00023267"/>
    </source>
</evidence>
<evidence type="ECO:0000256" key="20">
    <source>
        <dbReference type="PROSITE-ProRule" id="PRU01355"/>
    </source>
</evidence>
<dbReference type="Gene3D" id="3.30.700.30">
    <property type="match status" value="1"/>
</dbReference>
<evidence type="ECO:0000256" key="18">
    <source>
        <dbReference type="PIRSR" id="PIRSR601548-8"/>
    </source>
</evidence>
<dbReference type="PROSITE" id="PS00866">
    <property type="entry name" value="CPSASE_1"/>
    <property type="match status" value="1"/>
</dbReference>
<dbReference type="InterPro" id="IPR011761">
    <property type="entry name" value="ATP-grasp"/>
</dbReference>
<name>A0A0V1GXB2_9BILA</name>
<comment type="catalytic activity">
    <reaction evidence="11">
        <text>butanoyl-CoA + hydrogencarbonate + ATP = (2S)-ethylmalonyl-CoA + ADP + phosphate + H(+)</text>
        <dbReference type="Rhea" id="RHEA:59520"/>
        <dbReference type="ChEBI" id="CHEBI:15378"/>
        <dbReference type="ChEBI" id="CHEBI:17544"/>
        <dbReference type="ChEBI" id="CHEBI:30616"/>
        <dbReference type="ChEBI" id="CHEBI:43474"/>
        <dbReference type="ChEBI" id="CHEBI:57371"/>
        <dbReference type="ChEBI" id="CHEBI:60909"/>
        <dbReference type="ChEBI" id="CHEBI:456216"/>
    </reaction>
    <physiologicalReaction direction="left-to-right" evidence="11">
        <dbReference type="Rhea" id="RHEA:59521"/>
    </physiologicalReaction>
</comment>
<dbReference type="STRING" id="268475.A0A0V1GXB2"/>
<dbReference type="Pfam" id="PF00364">
    <property type="entry name" value="Biotin_lipoyl"/>
    <property type="match status" value="1"/>
</dbReference>
<dbReference type="FunFam" id="3.30.470.20:FF:000028">
    <property type="entry name" value="Methylcrotonoyl-CoA carboxylase subunit alpha, mitochondrial"/>
    <property type="match status" value="1"/>
</dbReference>
<dbReference type="GO" id="GO:0008237">
    <property type="term" value="F:metallopeptidase activity"/>
    <property type="evidence" value="ECO:0007669"/>
    <property type="project" value="UniProtKB-KW"/>
</dbReference>
<evidence type="ECO:0000259" key="23">
    <source>
        <dbReference type="PROSITE" id="PS50975"/>
    </source>
</evidence>
<dbReference type="SUPFAM" id="SSF52440">
    <property type="entry name" value="PreATP-grasp domain"/>
    <property type="match status" value="1"/>
</dbReference>
<dbReference type="NCBIfam" id="NF006367">
    <property type="entry name" value="PRK08591.1"/>
    <property type="match status" value="1"/>
</dbReference>
<feature type="active site" description="Proton donor 2" evidence="14">
    <location>
        <position position="1819"/>
    </location>
</feature>
<evidence type="ECO:0000256" key="11">
    <source>
        <dbReference type="ARBA" id="ARBA00048208"/>
    </source>
</evidence>
<feature type="disulfide bond" evidence="20">
    <location>
        <begin position="3506"/>
        <end position="3524"/>
    </location>
</feature>
<dbReference type="SUPFAM" id="SSF55486">
    <property type="entry name" value="Metalloproteases ('zincins'), catalytic domain"/>
    <property type="match status" value="5"/>
</dbReference>
<feature type="binding site" evidence="16">
    <location>
        <position position="1693"/>
    </location>
    <ligand>
        <name>Zn(2+)</name>
        <dbReference type="ChEBI" id="CHEBI:29105"/>
        <label>1</label>
        <note>catalytic</note>
    </ligand>
</feature>
<evidence type="ECO:0000256" key="3">
    <source>
        <dbReference type="ARBA" id="ARBA00008139"/>
    </source>
</evidence>
<feature type="glycosylation site" description="N-linked (GlcNAc...) (complex) asparagine" evidence="13">
    <location>
        <position position="1387"/>
    </location>
</feature>
<evidence type="ECO:0000256" key="21">
    <source>
        <dbReference type="RuleBase" id="RU361144"/>
    </source>
</evidence>
<dbReference type="InterPro" id="IPR005481">
    <property type="entry name" value="BC-like_N"/>
</dbReference>
<evidence type="ECO:0000256" key="7">
    <source>
        <dbReference type="ARBA" id="ARBA00022840"/>
    </source>
</evidence>
<evidence type="ECO:0000256" key="17">
    <source>
        <dbReference type="PIRSR" id="PIRSR601548-4"/>
    </source>
</evidence>
<dbReference type="Gene3D" id="3.30.1490.20">
    <property type="entry name" value="ATP-grasp fold, A domain"/>
    <property type="match status" value="1"/>
</dbReference>
<dbReference type="CDD" id="cd06461">
    <property type="entry name" value="M2_ACE"/>
    <property type="match status" value="5"/>
</dbReference>
<dbReference type="GO" id="GO:0016874">
    <property type="term" value="F:ligase activity"/>
    <property type="evidence" value="ECO:0007669"/>
    <property type="project" value="UniProtKB-KW"/>
</dbReference>
<dbReference type="GO" id="GO:0008241">
    <property type="term" value="F:peptidyl-dipeptidase activity"/>
    <property type="evidence" value="ECO:0007669"/>
    <property type="project" value="InterPro"/>
</dbReference>
<keyword evidence="16 21" id="KW-0862">Zinc</keyword>
<dbReference type="CDD" id="cd06850">
    <property type="entry name" value="biotinyl_domain"/>
    <property type="match status" value="1"/>
</dbReference>
<dbReference type="Pfam" id="PF01401">
    <property type="entry name" value="Peptidase_M2"/>
    <property type="match status" value="5"/>
</dbReference>
<dbReference type="Gene3D" id="3.40.50.20">
    <property type="match status" value="1"/>
</dbReference>
<dbReference type="FunFam" id="3.40.50.20:FF:000010">
    <property type="entry name" value="Propionyl-CoA carboxylase subunit alpha"/>
    <property type="match status" value="1"/>
</dbReference>
<feature type="disulfide bond" evidence="20">
    <location>
        <begin position="2889"/>
        <end position="2907"/>
    </location>
</feature>
<dbReference type="InterPro" id="IPR005479">
    <property type="entry name" value="CPAse_ATP-bd"/>
</dbReference>
<dbReference type="SUPFAM" id="SSF51230">
    <property type="entry name" value="Single hybrid motif"/>
    <property type="match status" value="1"/>
</dbReference>
<dbReference type="GO" id="GO:0005886">
    <property type="term" value="C:plasma membrane"/>
    <property type="evidence" value="ECO:0007669"/>
    <property type="project" value="TreeGrafter"/>
</dbReference>
<dbReference type="OrthoDB" id="196847at2759"/>
<keyword evidence="7 19" id="KW-0067">ATP-binding</keyword>
<keyword evidence="21" id="KW-0121">Carboxypeptidase</keyword>
<dbReference type="InterPro" id="IPR001548">
    <property type="entry name" value="Peptidase_M2"/>
</dbReference>
<keyword evidence="21" id="KW-0645">Protease</keyword>
<dbReference type="InterPro" id="IPR013815">
    <property type="entry name" value="ATP_grasp_subdomain_1"/>
</dbReference>
<dbReference type="PANTHER" id="PTHR10514:SF27">
    <property type="entry name" value="ANGIOTENSIN-CONVERTING ENZYME"/>
    <property type="match status" value="1"/>
</dbReference>
<feature type="binding site" evidence="18">
    <location>
        <position position="1693"/>
    </location>
    <ligand>
        <name>Zn(2+)</name>
        <dbReference type="ChEBI" id="CHEBI:29105"/>
        <label>2</label>
        <note>catalytic</note>
    </ligand>
</feature>
<keyword evidence="4" id="KW-0436">Ligase</keyword>
<evidence type="ECO:0000256" key="12">
    <source>
        <dbReference type="PIRSR" id="PIRSR601548-1"/>
    </source>
</evidence>
<evidence type="ECO:0000256" key="2">
    <source>
        <dbReference type="ARBA" id="ARBA00004305"/>
    </source>
</evidence>
<evidence type="ECO:0000256" key="14">
    <source>
        <dbReference type="PIRSR" id="PIRSR601548-11"/>
    </source>
</evidence>
<dbReference type="PROSITE" id="PS52011">
    <property type="entry name" value="PEPTIDASE_M2"/>
    <property type="match status" value="5"/>
</dbReference>
<feature type="disulfide bond" evidence="20">
    <location>
        <begin position="1043"/>
        <end position="1061"/>
    </location>
</feature>
<comment type="cofactor">
    <cofactor evidence="1">
        <name>biotin</name>
        <dbReference type="ChEBI" id="CHEBI:57586"/>
    </cofactor>
</comment>
<evidence type="ECO:0000256" key="15">
    <source>
        <dbReference type="PIRSR" id="PIRSR601548-2"/>
    </source>
</evidence>
<dbReference type="PRINTS" id="PR00791">
    <property type="entry name" value="PEPDIPTASEA"/>
</dbReference>
<feature type="disulfide bond" evidence="17">
    <location>
        <begin position="1844"/>
        <end position="1859"/>
    </location>
</feature>
<dbReference type="SMART" id="SM00878">
    <property type="entry name" value="Biotin_carb_C"/>
    <property type="match status" value="1"/>
</dbReference>
<feature type="active site" description="Proton acceptor 1" evidence="12">
    <location>
        <position position="1690"/>
    </location>
</feature>
<dbReference type="InterPro" id="IPR016185">
    <property type="entry name" value="PreATP-grasp_dom_sf"/>
</dbReference>
<dbReference type="SUPFAM" id="SSF56059">
    <property type="entry name" value="Glutathione synthetase ATP-binding domain-like"/>
    <property type="match status" value="1"/>
</dbReference>
<reference evidence="25 26" key="1">
    <citation type="submission" date="2015-01" db="EMBL/GenBank/DDBJ databases">
        <title>Evolution of Trichinella species and genotypes.</title>
        <authorList>
            <person name="Korhonen P.K."/>
            <person name="Edoardo P."/>
            <person name="Giuseppe L.R."/>
            <person name="Gasser R.B."/>
        </authorList>
    </citation>
    <scope>NUCLEOTIDE SEQUENCE [LARGE SCALE GENOMIC DNA]</scope>
    <source>
        <strain evidence="25">ISS1029</strain>
    </source>
</reference>
<dbReference type="InterPro" id="IPR041265">
    <property type="entry name" value="PCC_BT"/>
</dbReference>
<comment type="subcellular location">
    <subcellularLocation>
        <location evidence="2">Mitochondrion matrix</location>
    </subcellularLocation>
</comment>
<evidence type="ECO:0000256" key="16">
    <source>
        <dbReference type="PIRSR" id="PIRSR601548-3"/>
    </source>
</evidence>
<dbReference type="EC" id="3.4.-.-" evidence="21"/>
<keyword evidence="9 13" id="KW-0325">Glycoprotein</keyword>
<feature type="glycosylation site" description="N-linked (GlcNAc...) asparagine" evidence="13">
    <location>
        <position position="1372"/>
    </location>
</feature>
<dbReference type="InterPro" id="IPR005482">
    <property type="entry name" value="Biotin_COase_C"/>
</dbReference>
<dbReference type="PROSITE" id="PS50975">
    <property type="entry name" value="ATP_GRASP"/>
    <property type="match status" value="1"/>
</dbReference>
<feature type="binding site" evidence="16">
    <location>
        <position position="1689"/>
    </location>
    <ligand>
        <name>Zn(2+)</name>
        <dbReference type="ChEBI" id="CHEBI:29105"/>
        <label>1</label>
        <note>catalytic</note>
    </ligand>
</feature>
<evidence type="ECO:0000259" key="24">
    <source>
        <dbReference type="PROSITE" id="PS50979"/>
    </source>
</evidence>
<sequence>MAMLVFKSRLYVCNYILRRCFASDRSMYVLDPINPEEKKFEKILIANRGEIACRVIKTCKAMGIKTVAVHSDVDSLALHVQMADEAICIGPAPTRDSYLRMDKILQAVKDTGAEAVHPGYGFLSENTEFARLLTEAGGVFIGPNSKAILAMGDKIQSKRIATEAKVSMIPGFDGEIKDAEMCVKVANEIGYPVMIKASAGGGGKGMRIAWNDKEAREGFRLSQQEAASSFGDDRMLVEKYIDNPRHIEMQVLCDKHGNAIWLNERECSIQRRNQKVIEESPSPFVPPEMRKKMGDEACALALAVGYDSAGTVEFLVDSKRNFYFLEMNTRLQVEHPITEAVTGVDIVQQMIRIAYGHKLNLKQSDIPIRGWALECRVYAEDPYKSFGLPSVGRLTRYEEPLRLNGIRCDSGIYEGSEISIYYDPLICKLIAYANDRIETINLMRDALDEYVIRGVTNNIPLLRDIMSEDRYRSGNITTKYLFETYPEGFHGVRLNEEETLSIAAIAAALFTHHRHRAVNFLNSVQQDFSQNTQSMSEQLLFVKVPHIDREASQHKISGVEIIPDNCTVTLDGKKVHIEGPINFCNTVLNLKVNGKPCNVQIKSCDTAGRISLLYKGCPYDLNVTTSTAQKYYKYMPEPKKVDLSNVIVAPMPGMIKSVSVKVGQSVSECQETCVIEAMKMQNSLLAPKSGKVKAVNCEAGKAVEEGSKTTTPSAQRASLEEVEEWLAKYDRDAGQLQDLYTVQLFQYRLELSKELLEQFRSTGVKMIKHQLDARSGALKFLANLPKNVSLETVRQLRLISAQAAVDFGIWDVVLDKSKKRFVELPELMLTGYSRSFACENKTTVARCQHPVVLYPNLITLFSNNRTYDTLFPLWYSWGSSVQPILENQFVEFVNLANQGARNVDYANYYSYMESIYERPLLQTDLLQLYQSTLPIFEHLHAYVRRKLIAHYGTSRLPASVIEAHLLGDLWAERWDALFDLTVPYKFVPTTDVTGSLATLNYTVQSLFRLADSWLQSAGFVKVPDSLWTLSTFQRQDNSSQTSCIPTAWEFHENDMHRVTMCGGEVSTKQLLEAFRLLGRVQYFMHYRDKPLTFRRQAGPGFMEAIGNTLALFALNPASLERLGLLFDDNSTRFDVTHHQLVQLNYLLRVALTMLPSIPYYFALNHWQKAIFDGTINAKTMNVHWSIYRYDYTGIGRPMPSASLDLHGTNHWSIFAVQPAYANLIGTVLSFQLFKGVCQAANHTGPLHLCNLDSNPLLLGRQLSSVMQLGATKPWQEALKLVSKKALLSAEGMLEFFEPLHDWLKRENEKAHECYGWNNKQAVDVAQLQKPRCGDFLPTNQNFKAEQFYNSYEVKQLALEREVRSRWWDYATNITEYNLIRMTESMANKVAVVGEAARRARAEVYLPMVDDERLARMIRLVRSRTLQLSATETAELNRLIASMTSTFSRGRICSWRPFHSRPDCKRMWSLNPELTNLFANCHDYKTLLYAWQAWHDVVGRPMRAHFQRAVQLGNRGARAIGYDDVGDYWRAQYENDYLKEELASMWQQLLPLYEQLHAYVRRRLRYLYPGQFNGTAIPAHLFGNVWAESWVNLFPLVAPYSEAPQVDVSEEMRRQHFTPERMFRLAESFFSSVGLPNMTRTFWQKSYFQRPDDGRNFICHASAWDMFWPDDFRIKMCTQVTMADFIVAHHEMGHVHYFMQYADQPSVFRSGANPGFHEAIGDTIALSVATPSHLRLVGLYTGPVDDAHLDVNFLLKQALEKVAFLPFGYLVDLWRWNVFRGVYTVDQWNRAWWQLRHENQGILPAVERPPDSFDPGAKFHVASSTPYIRYFIAHVLQFQLYKALCRFAGHNNGSEPLHRCDLHNSTVAGKKLALMLKLGSSRQWREALQLVTGEANLSVEPLKEYFQPLMDWLREENKNECFGWGHRWPEPVQSTLMKPRCGAFQPPDKVELELLKLKKFVEKFQMLTNSLQLEIDRAHWKHWTDAANETLLQRLLNCTTERALVLRDQARQLATMNYSLLFEPTDLEMVDMILHPDTPTDDDDIQLMNELLLKMASIGDDAFIRSQGAGSGQHRLPNGTDDTQEERWYLIPDLMNLVSRSSVDVATLTYVWKQWRDTVGKQMFPLYKEYVLLKRKVELEKKWTAKTDHHHHHHQLDHLEKLTVELLPLYEHLHTYVRRKLLVNYRDSFNASSSIPAHLLGSMFAEDWSSLLLNVNFTTVQWIGQLEHSLKTKNFTVIGMFKQAELLFRKVGLDNLTDQFWQRSIFEQKKNQTIEKRMLCRPAVWRLRSDDHQYRIGVCSKVDVRQFLSSHSTLARVHHLIMLSEQPLSTWTGSNSNVGDVVSLLARLWAENLNYLKSTDMIPTNWNHTIEDELQVLLFQALRTVASLPYYSAVSRWRAQLADTNPAVWQRSWWDARYKYQGISAPVERQQADFDPGANAHVFLAQSTVDSFLAGVAHFQVFKSLCDRQNYKGLLHRCNLHHGEHVGRTLQNALVFPSGRNLSTLLNSLTGNSTVSTAALLEYFQPLLQWLKKENTGDCFGWGYQWPAEINDSLPQPRCERLLPVDPVDAETAKVNEFLNSFEKHSQWINGRLAWARWIYKTDVTDQRSRVALEQVELESDTFYEQQANTSANFKLNLIKNPFTIRQLFAIKDRGMYMAENGLRILLNSMRKIYDTIYFFPLHSSSSNLIKWSNLQSTSADDRLLTNCNDYTQMYTIWERWHEKIGAEMKPLFKHYVQLTNLASNRAGYVDMGYWWQSWFERDNFEQHLQQLWYRMLPLYERIHAHVRRLLITRFPDKFPNSSIPAHLFGSYLPDQNCADHLNYHYSLPYPELSLLNVTEEMISRNYTAHYLFKMAESFYESLGFPAMNDAFWNISVLEQTTTNSTPKDCRPLAHDFSNGVQYAIYMCTDVSVDGLVEAHRQMARLHHYMTCAEQPSIFRHDTGIGFFQAISDAVALSIGTPAHLSRIGLLNISEDDVSKNMADMNYLYKAIVSDIVPLPTGYVIDLYRWKVFNGTISLEELDEAWWQLRTAYQGIIPPTGHRYSGLDAAAEWRISNHGPMAGNFVATILKFQLYKAFCNAAAHRGPLHRCDLSNSKTVGRLLKALMKPANSSPWYETLEQLLNISQLSVEPLFEYYQPIVSWLQEKDNECFGWGEQWPPAVQATLPIPRCGMTMDNDATAVEQELIRAQSYLASYEQTAQSIYEDQARKRWLFLTNMVDHNRKLYVEAEVVKRLFDAEQATRVVASNFNFSLLATEKEVVNLLERIARSGLQIEEIQAKALASVSADLRTLHSTAFICATDTANCGQRPGDRLFLEPDLVELMAKSADPSVLKYVWQRWHETIGSAIGPSLQRHTAINNAIARRNHFEDLGAVWRSLYRDANLERTVESLWNKILPLYEQMHTYVRRVLYTRYPGTFNTSAVPVHLFGDMFASNWLPLYANSMPYPKISTASAWSDERLTNNCTVEYLLKMAEKFFLKIGLLPLTAQFWNNSVVHRKRDDHNNMECQAESADFFNRIDYAFKSCCGTYLARDFLTTFQQVGQVECSMICADQRLKFRENDKSGLREAIINMVVLTATAPLQLREIGLIREAPFERGSSFETKEGVNFLYFTALHKLASLPFAYAADLYRWRVFSGAIPAADLNNQWWLVKYQYQGLLVDSGWGENLSSFHAASEHHIANNEPLLRLFIANVLQFQLQKSLCLEAGHRGPLYQCNPMAGKSAGQRLKRMLRTACSTASFADALRTIATNISNLSAEPLLEYFRPLQRWLEHQNALAMDCYGWNHNWTVNVTGLKYPRCGFYYSSAAAAAAASGRLSYSRCKSFHSTCSTLADDDWLRFSMKQARMHHINQHSVADEENANDAISLSAAILTQKQNIQCAQQQQQRQQQQEISHFFPINNTDAALID</sequence>
<dbReference type="PROSITE" id="PS50968">
    <property type="entry name" value="BIOTINYL_LIPOYL"/>
    <property type="match status" value="1"/>
</dbReference>
<dbReference type="Pfam" id="PF02786">
    <property type="entry name" value="CPSase_L_D2"/>
    <property type="match status" value="1"/>
</dbReference>
<feature type="domain" description="ATP-grasp" evidence="23">
    <location>
        <begin position="158"/>
        <end position="355"/>
    </location>
</feature>
<feature type="domain" description="Biotin carboxylation" evidence="24">
    <location>
        <begin position="39"/>
        <end position="486"/>
    </location>
</feature>
<evidence type="ECO:0000256" key="19">
    <source>
        <dbReference type="PROSITE-ProRule" id="PRU00409"/>
    </source>
</evidence>